<gene>
    <name evidence="2" type="ORF">A0H81_07350</name>
</gene>
<feature type="region of interest" description="Disordered" evidence="1">
    <location>
        <begin position="58"/>
        <end position="183"/>
    </location>
</feature>
<dbReference type="OrthoDB" id="5594178at2759"/>
<dbReference type="Proteomes" id="UP000092993">
    <property type="component" value="Unassembled WGS sequence"/>
</dbReference>
<name>A0A1C7M8J9_GRIFR</name>
<feature type="compositionally biased region" description="Low complexity" evidence="1">
    <location>
        <begin position="67"/>
        <end position="82"/>
    </location>
</feature>
<dbReference type="AlphaFoldDB" id="A0A1C7M8J9"/>
<feature type="compositionally biased region" description="Basic and acidic residues" evidence="1">
    <location>
        <begin position="153"/>
        <end position="163"/>
    </location>
</feature>
<proteinExistence type="predicted"/>
<evidence type="ECO:0000313" key="3">
    <source>
        <dbReference type="Proteomes" id="UP000092993"/>
    </source>
</evidence>
<sequence length="225" mass="24220">MDGGLERLVRILHDFLGPSIGANGMPRETREQRLARRQAQTEMRQREQVAALARALERQVADEPIQTESAADTSAETSSNATPIGSNTPTGSVVVPGRDRSGTIIARPIWDQPQRRAHRSRPTVQAASQGASTSTSAANSRPETETEDDGDVDMDRASSRDGDGSSPDPTRGDNGTVRGARRAVGIVSDTTAPAAAGASLEMNTDAHIIINDQGWLWKVWVWRTE</sequence>
<protein>
    <submittedName>
        <fullName evidence="2">Uncharacterized protein</fullName>
    </submittedName>
</protein>
<keyword evidence="3" id="KW-1185">Reference proteome</keyword>
<evidence type="ECO:0000313" key="2">
    <source>
        <dbReference type="EMBL" id="OBZ72719.1"/>
    </source>
</evidence>
<accession>A0A1C7M8J9</accession>
<feature type="compositionally biased region" description="Low complexity" evidence="1">
    <location>
        <begin position="125"/>
        <end position="140"/>
    </location>
</feature>
<reference evidence="2 3" key="1">
    <citation type="submission" date="2016-03" db="EMBL/GenBank/DDBJ databases">
        <title>Whole genome sequencing of Grifola frondosa 9006-11.</title>
        <authorList>
            <person name="Min B."/>
            <person name="Park H."/>
            <person name="Kim J.-G."/>
            <person name="Cho H."/>
            <person name="Oh Y.-L."/>
            <person name="Kong W.-S."/>
            <person name="Choi I.-G."/>
        </authorList>
    </citation>
    <scope>NUCLEOTIDE SEQUENCE [LARGE SCALE GENOMIC DNA]</scope>
    <source>
        <strain evidence="2 3">9006-11</strain>
    </source>
</reference>
<evidence type="ECO:0000256" key="1">
    <source>
        <dbReference type="SAM" id="MobiDB-lite"/>
    </source>
</evidence>
<organism evidence="2 3">
    <name type="scientific">Grifola frondosa</name>
    <name type="common">Maitake</name>
    <name type="synonym">Polyporus frondosus</name>
    <dbReference type="NCBI Taxonomy" id="5627"/>
    <lineage>
        <taxon>Eukaryota</taxon>
        <taxon>Fungi</taxon>
        <taxon>Dikarya</taxon>
        <taxon>Basidiomycota</taxon>
        <taxon>Agaricomycotina</taxon>
        <taxon>Agaricomycetes</taxon>
        <taxon>Polyporales</taxon>
        <taxon>Grifolaceae</taxon>
        <taxon>Grifola</taxon>
    </lineage>
</organism>
<feature type="region of interest" description="Disordered" evidence="1">
    <location>
        <begin position="21"/>
        <end position="44"/>
    </location>
</feature>
<dbReference type="EMBL" id="LUGG01000009">
    <property type="protein sequence ID" value="OBZ72719.1"/>
    <property type="molecule type" value="Genomic_DNA"/>
</dbReference>
<comment type="caution">
    <text evidence="2">The sequence shown here is derived from an EMBL/GenBank/DDBJ whole genome shotgun (WGS) entry which is preliminary data.</text>
</comment>